<comment type="pathway">
    <text evidence="2">Secondary metabolite biosynthesis.</text>
</comment>
<evidence type="ECO:0000256" key="8">
    <source>
        <dbReference type="ARBA" id="ARBA00023033"/>
    </source>
</evidence>
<keyword evidence="5 9" id="KW-0479">Metal-binding</keyword>
<dbReference type="STRING" id="747525.W4JUT2"/>
<dbReference type="OrthoDB" id="2789670at2759"/>
<dbReference type="PANTHER" id="PTHR46300">
    <property type="entry name" value="P450, PUTATIVE (EUROFUNG)-RELATED-RELATED"/>
    <property type="match status" value="1"/>
</dbReference>
<dbReference type="PRINTS" id="PR00463">
    <property type="entry name" value="EP450I"/>
</dbReference>
<keyword evidence="8 10" id="KW-0503">Monooxygenase</keyword>
<evidence type="ECO:0000256" key="4">
    <source>
        <dbReference type="ARBA" id="ARBA00022617"/>
    </source>
</evidence>
<dbReference type="InterPro" id="IPR002401">
    <property type="entry name" value="Cyt_P450_E_grp-I"/>
</dbReference>
<accession>W4JUT2</accession>
<evidence type="ECO:0000256" key="2">
    <source>
        <dbReference type="ARBA" id="ARBA00005179"/>
    </source>
</evidence>
<dbReference type="GO" id="GO:0005506">
    <property type="term" value="F:iron ion binding"/>
    <property type="evidence" value="ECO:0007669"/>
    <property type="project" value="InterPro"/>
</dbReference>
<keyword evidence="11" id="KW-1185">Reference proteome</keyword>
<dbReference type="SUPFAM" id="SSF48264">
    <property type="entry name" value="Cytochrome P450"/>
    <property type="match status" value="1"/>
</dbReference>
<dbReference type="InterPro" id="IPR001128">
    <property type="entry name" value="Cyt_P450"/>
</dbReference>
<dbReference type="CDD" id="cd11065">
    <property type="entry name" value="CYP64-like"/>
    <property type="match status" value="1"/>
</dbReference>
<evidence type="ECO:0000256" key="3">
    <source>
        <dbReference type="ARBA" id="ARBA00010617"/>
    </source>
</evidence>
<organism evidence="10 11">
    <name type="scientific">Heterobasidion irregulare (strain TC 32-1)</name>
    <dbReference type="NCBI Taxonomy" id="747525"/>
    <lineage>
        <taxon>Eukaryota</taxon>
        <taxon>Fungi</taxon>
        <taxon>Dikarya</taxon>
        <taxon>Basidiomycota</taxon>
        <taxon>Agaricomycotina</taxon>
        <taxon>Agaricomycetes</taxon>
        <taxon>Russulales</taxon>
        <taxon>Bondarzewiaceae</taxon>
        <taxon>Heterobasidion</taxon>
        <taxon>Heterobasidion annosum species complex</taxon>
    </lineage>
</organism>
<proteinExistence type="inferred from homology"/>
<dbReference type="Pfam" id="PF00067">
    <property type="entry name" value="p450"/>
    <property type="match status" value="1"/>
</dbReference>
<dbReference type="GO" id="GO:0016705">
    <property type="term" value="F:oxidoreductase activity, acting on paired donors, with incorporation or reduction of molecular oxygen"/>
    <property type="evidence" value="ECO:0007669"/>
    <property type="project" value="InterPro"/>
</dbReference>
<reference evidence="10 11" key="1">
    <citation type="journal article" date="2012" name="New Phytol.">
        <title>Insight into trade-off between wood decay and parasitism from the genome of a fungal forest pathogen.</title>
        <authorList>
            <person name="Olson A."/>
            <person name="Aerts A."/>
            <person name="Asiegbu F."/>
            <person name="Belbahri L."/>
            <person name="Bouzid O."/>
            <person name="Broberg A."/>
            <person name="Canback B."/>
            <person name="Coutinho P.M."/>
            <person name="Cullen D."/>
            <person name="Dalman K."/>
            <person name="Deflorio G."/>
            <person name="van Diepen L.T."/>
            <person name="Dunand C."/>
            <person name="Duplessis S."/>
            <person name="Durling M."/>
            <person name="Gonthier P."/>
            <person name="Grimwood J."/>
            <person name="Fossdal C.G."/>
            <person name="Hansson D."/>
            <person name="Henrissat B."/>
            <person name="Hietala A."/>
            <person name="Himmelstrand K."/>
            <person name="Hoffmeister D."/>
            <person name="Hogberg N."/>
            <person name="James T.Y."/>
            <person name="Karlsson M."/>
            <person name="Kohler A."/>
            <person name="Kues U."/>
            <person name="Lee Y.H."/>
            <person name="Lin Y.C."/>
            <person name="Lind M."/>
            <person name="Lindquist E."/>
            <person name="Lombard V."/>
            <person name="Lucas S."/>
            <person name="Lunden K."/>
            <person name="Morin E."/>
            <person name="Murat C."/>
            <person name="Park J."/>
            <person name="Raffaello T."/>
            <person name="Rouze P."/>
            <person name="Salamov A."/>
            <person name="Schmutz J."/>
            <person name="Solheim H."/>
            <person name="Stahlberg J."/>
            <person name="Velez H."/>
            <person name="de Vries R.P."/>
            <person name="Wiebenga A."/>
            <person name="Woodward S."/>
            <person name="Yakovlev I."/>
            <person name="Garbelotto M."/>
            <person name="Martin F."/>
            <person name="Grigoriev I.V."/>
            <person name="Stenlid J."/>
        </authorList>
    </citation>
    <scope>NUCLEOTIDE SEQUENCE [LARGE SCALE GENOMIC DNA]</scope>
    <source>
        <strain evidence="10 11">TC 32-1</strain>
    </source>
</reference>
<dbReference type="InterPro" id="IPR036396">
    <property type="entry name" value="Cyt_P450_sf"/>
</dbReference>
<evidence type="ECO:0000256" key="6">
    <source>
        <dbReference type="ARBA" id="ARBA00023002"/>
    </source>
</evidence>
<comment type="cofactor">
    <cofactor evidence="1 9">
        <name>heme</name>
        <dbReference type="ChEBI" id="CHEBI:30413"/>
    </cofactor>
</comment>
<dbReference type="PRINTS" id="PR00385">
    <property type="entry name" value="P450"/>
</dbReference>
<dbReference type="PANTHER" id="PTHR46300:SF7">
    <property type="entry name" value="P450, PUTATIVE (EUROFUNG)-RELATED"/>
    <property type="match status" value="1"/>
</dbReference>
<dbReference type="GeneID" id="20678746"/>
<evidence type="ECO:0000313" key="10">
    <source>
        <dbReference type="EMBL" id="ETW77249.1"/>
    </source>
</evidence>
<dbReference type="AlphaFoldDB" id="W4JUT2"/>
<protein>
    <submittedName>
        <fullName evidence="10">Cytochrome P450 monooxygenase 26</fullName>
    </submittedName>
</protein>
<keyword evidence="7 9" id="KW-0408">Iron</keyword>
<dbReference type="eggNOG" id="KOG0156">
    <property type="taxonomic scope" value="Eukaryota"/>
</dbReference>
<keyword evidence="4 9" id="KW-0349">Heme</keyword>
<dbReference type="KEGG" id="hir:HETIRDRAFT_65607"/>
<dbReference type="EMBL" id="KI925463">
    <property type="protein sequence ID" value="ETW77249.1"/>
    <property type="molecule type" value="Genomic_DNA"/>
</dbReference>
<dbReference type="GO" id="GO:0020037">
    <property type="term" value="F:heme binding"/>
    <property type="evidence" value="ECO:0007669"/>
    <property type="project" value="InterPro"/>
</dbReference>
<feature type="binding site" description="axial binding residue" evidence="9">
    <location>
        <position position="439"/>
    </location>
    <ligand>
        <name>heme</name>
        <dbReference type="ChEBI" id="CHEBI:30413"/>
    </ligand>
    <ligandPart>
        <name>Fe</name>
        <dbReference type="ChEBI" id="CHEBI:18248"/>
    </ligandPart>
</feature>
<comment type="similarity">
    <text evidence="3">Belongs to the cytochrome P450 family.</text>
</comment>
<name>W4JUT2_HETIT</name>
<dbReference type="InParanoid" id="W4JUT2"/>
<dbReference type="Gene3D" id="1.10.630.10">
    <property type="entry name" value="Cytochrome P450"/>
    <property type="match status" value="1"/>
</dbReference>
<dbReference type="GO" id="GO:0004497">
    <property type="term" value="F:monooxygenase activity"/>
    <property type="evidence" value="ECO:0007669"/>
    <property type="project" value="UniProtKB-KW"/>
</dbReference>
<keyword evidence="6" id="KW-0560">Oxidoreductase</keyword>
<dbReference type="Proteomes" id="UP000030671">
    <property type="component" value="Unassembled WGS sequence"/>
</dbReference>
<dbReference type="InterPro" id="IPR050364">
    <property type="entry name" value="Cytochrome_P450_fung"/>
</dbReference>
<evidence type="ECO:0000256" key="5">
    <source>
        <dbReference type="ARBA" id="ARBA00022723"/>
    </source>
</evidence>
<evidence type="ECO:0000256" key="7">
    <source>
        <dbReference type="ARBA" id="ARBA00023004"/>
    </source>
</evidence>
<sequence length="514" mass="58068">MFASLFNCIILLIVPILLKIYYKRRRNHPDLPCPPGPKPLPLIGNILDIPKRAPWEVYAEWANQYGDIMSIQVLGQTVVIINSVQIARNLLEKRGSNYSDRPVVHTFEVMKFDFNLILARYASSRWKIGRKLVDHSLRQGASATYRPMQIRKVHKFLRKISHTNDIQDDIKHLSADIVMSLTYGYDIAESNDKFVTQVENIVQRAATALLPGTTMMNLLPFLKNFPAWLPGMSFKRDALNHIGEMIHCVEAPFSFTKGEIIKGTAQRSIVLDTMNSSSDKDLTGEEECILKEVAASLYIAGTDTTASLLAFFILALLRYPEVQERAQSELDAIVGRDRLPEYEDKEALPYINAICQELLRWRMVAPLGVPHAVMEDDVYEGLFIPKGSQILVNTWSMLHDPEVYPDPENFRPERFLASDGTLVDDPLLISIYGWGRRICPGRFLANVSIWLAVASTLSAFNVEKARDADGREIPVEDMYVNQGVVCQPLPFKCSITPRDAQAEKLVAATEIEMD</sequence>
<dbReference type="HOGENOM" id="CLU_001570_2_3_1"/>
<gene>
    <name evidence="10" type="primary">cyp26</name>
    <name evidence="10" type="ORF">HETIRDRAFT_65607</name>
</gene>
<dbReference type="RefSeq" id="XP_009550529.1">
    <property type="nucleotide sequence ID" value="XM_009552234.1"/>
</dbReference>
<evidence type="ECO:0000256" key="1">
    <source>
        <dbReference type="ARBA" id="ARBA00001971"/>
    </source>
</evidence>
<evidence type="ECO:0000256" key="9">
    <source>
        <dbReference type="PIRSR" id="PIRSR602401-1"/>
    </source>
</evidence>
<evidence type="ECO:0000313" key="11">
    <source>
        <dbReference type="Proteomes" id="UP000030671"/>
    </source>
</evidence>